<gene>
    <name evidence="1" type="ORF">AVEN_89113_1</name>
</gene>
<dbReference type="AlphaFoldDB" id="A0A4Y2B445"/>
<evidence type="ECO:0000313" key="1">
    <source>
        <dbReference type="EMBL" id="GBL86066.1"/>
    </source>
</evidence>
<name>A0A4Y2B445_ARAVE</name>
<dbReference type="Proteomes" id="UP000499080">
    <property type="component" value="Unassembled WGS sequence"/>
</dbReference>
<proteinExistence type="predicted"/>
<evidence type="ECO:0000313" key="2">
    <source>
        <dbReference type="Proteomes" id="UP000499080"/>
    </source>
</evidence>
<reference evidence="1 2" key="1">
    <citation type="journal article" date="2019" name="Sci. Rep.">
        <title>Orb-weaving spider Araneus ventricosus genome elucidates the spidroin gene catalogue.</title>
        <authorList>
            <person name="Kono N."/>
            <person name="Nakamura H."/>
            <person name="Ohtoshi R."/>
            <person name="Moran D.A.P."/>
            <person name="Shinohara A."/>
            <person name="Yoshida Y."/>
            <person name="Fujiwara M."/>
            <person name="Mori M."/>
            <person name="Tomita M."/>
            <person name="Arakawa K."/>
        </authorList>
    </citation>
    <scope>NUCLEOTIDE SEQUENCE [LARGE SCALE GENOMIC DNA]</scope>
</reference>
<protein>
    <submittedName>
        <fullName evidence="1">Uncharacterized protein</fullName>
    </submittedName>
</protein>
<keyword evidence="2" id="KW-1185">Reference proteome</keyword>
<organism evidence="1 2">
    <name type="scientific">Araneus ventricosus</name>
    <name type="common">Orbweaver spider</name>
    <name type="synonym">Epeira ventricosa</name>
    <dbReference type="NCBI Taxonomy" id="182803"/>
    <lineage>
        <taxon>Eukaryota</taxon>
        <taxon>Metazoa</taxon>
        <taxon>Ecdysozoa</taxon>
        <taxon>Arthropoda</taxon>
        <taxon>Chelicerata</taxon>
        <taxon>Arachnida</taxon>
        <taxon>Araneae</taxon>
        <taxon>Araneomorphae</taxon>
        <taxon>Entelegynae</taxon>
        <taxon>Araneoidea</taxon>
        <taxon>Araneidae</taxon>
        <taxon>Araneus</taxon>
    </lineage>
</organism>
<sequence>MKLYDSHDPQWLDRRASASEPGVAGLSIYEVAPFMIFSRPPVQQDVPPVEETVPPVGQTVPPVGQTVPPSRANSSAIPALACFAIREYAMSYDLKEVIYRSESCTQRLFFQAMSKLAQFQREKDYLSCRSRPYVESTACAKKDGRGFRLLIFRNDEDIHSGT</sequence>
<accession>A0A4Y2B445</accession>
<comment type="caution">
    <text evidence="1">The sequence shown here is derived from an EMBL/GenBank/DDBJ whole genome shotgun (WGS) entry which is preliminary data.</text>
</comment>
<dbReference type="EMBL" id="BGPR01000046">
    <property type="protein sequence ID" value="GBL86066.1"/>
    <property type="molecule type" value="Genomic_DNA"/>
</dbReference>